<comment type="catalytic activity">
    <reaction evidence="1 7">
        <text>Hydrolysis of terminal non-reducing N-acetyl-D-hexosamine residues in N-acetyl-beta-D-hexosaminides.</text>
        <dbReference type="EC" id="3.2.1.52"/>
    </reaction>
</comment>
<dbReference type="Proteomes" id="UP000625711">
    <property type="component" value="Unassembled WGS sequence"/>
</dbReference>
<dbReference type="InterPro" id="IPR015883">
    <property type="entry name" value="Glyco_hydro_20_cat"/>
</dbReference>
<dbReference type="CDD" id="cd06562">
    <property type="entry name" value="GH20_HexA_HexB-like"/>
    <property type="match status" value="1"/>
</dbReference>
<accession>A0A834IF37</accession>
<feature type="chain" id="PRO_5033003266" description="Beta-hexosaminidase" evidence="10">
    <location>
        <begin position="24"/>
        <end position="544"/>
    </location>
</feature>
<evidence type="ECO:0000256" key="4">
    <source>
        <dbReference type="ARBA" id="ARBA00022801"/>
    </source>
</evidence>
<evidence type="ECO:0000256" key="8">
    <source>
        <dbReference type="PIRSR" id="PIRSR001093-1"/>
    </source>
</evidence>
<dbReference type="PANTHER" id="PTHR22600">
    <property type="entry name" value="BETA-HEXOSAMINIDASE"/>
    <property type="match status" value="1"/>
</dbReference>
<dbReference type="Pfam" id="PF14845">
    <property type="entry name" value="Glycohydro_20b2"/>
    <property type="match status" value="1"/>
</dbReference>
<dbReference type="InterPro" id="IPR029018">
    <property type="entry name" value="Hex-like_dom2"/>
</dbReference>
<dbReference type="GO" id="GO:0030203">
    <property type="term" value="P:glycosaminoglycan metabolic process"/>
    <property type="evidence" value="ECO:0007669"/>
    <property type="project" value="TreeGrafter"/>
</dbReference>
<evidence type="ECO:0000313" key="14">
    <source>
        <dbReference type="Proteomes" id="UP000625711"/>
    </source>
</evidence>
<evidence type="ECO:0000256" key="9">
    <source>
        <dbReference type="PIRSR" id="PIRSR001093-2"/>
    </source>
</evidence>
<evidence type="ECO:0000313" key="13">
    <source>
        <dbReference type="EMBL" id="KAF7277867.1"/>
    </source>
</evidence>
<name>A0A834IF37_RHYFE</name>
<dbReference type="GO" id="GO:0016020">
    <property type="term" value="C:membrane"/>
    <property type="evidence" value="ECO:0007669"/>
    <property type="project" value="TreeGrafter"/>
</dbReference>
<evidence type="ECO:0000256" key="6">
    <source>
        <dbReference type="ARBA" id="ARBA00023295"/>
    </source>
</evidence>
<gene>
    <name evidence="13" type="ORF">GWI33_009121</name>
</gene>
<dbReference type="SUPFAM" id="SSF55545">
    <property type="entry name" value="beta-N-acetylhexosaminidase-like domain"/>
    <property type="match status" value="1"/>
</dbReference>
<dbReference type="Pfam" id="PF00728">
    <property type="entry name" value="Glyco_hydro_20"/>
    <property type="match status" value="1"/>
</dbReference>
<dbReference type="InterPro" id="IPR017853">
    <property type="entry name" value="GH"/>
</dbReference>
<protein>
    <recommendedName>
        <fullName evidence="7">Beta-hexosaminidase</fullName>
        <ecNumber evidence="7">3.2.1.52</ecNumber>
    </recommendedName>
</protein>
<dbReference type="GO" id="GO:0005764">
    <property type="term" value="C:lysosome"/>
    <property type="evidence" value="ECO:0007669"/>
    <property type="project" value="TreeGrafter"/>
</dbReference>
<evidence type="ECO:0000256" key="1">
    <source>
        <dbReference type="ARBA" id="ARBA00001231"/>
    </source>
</evidence>
<comment type="caution">
    <text evidence="13">The sequence shown here is derived from an EMBL/GenBank/DDBJ whole genome shotgun (WGS) entry which is preliminary data.</text>
</comment>
<comment type="similarity">
    <text evidence="2 7">Belongs to the glycosyl hydrolase 20 family.</text>
</comment>
<dbReference type="FunFam" id="3.20.20.80:FF:000063">
    <property type="entry name" value="Beta-hexosaminidase"/>
    <property type="match status" value="1"/>
</dbReference>
<sequence>MGSRPVRLFWPLLCAIVLSAVNSSRTGPEVIATKGAVWPKPQQQNSSDNYFILKPQKFMFKVLQNETCDFLLSSLKRYWNIIQGNVEILDNQRRHHPDRYNKKSWLNDDAFSGYLDHLNINFGEKCPDDLYPGADMDESYHLYVQENKFQLDASTIWGILRGLETFSQIVYVGDDGLTLQVNSTEIVDSPRYKHRGLLIDTSRHFLPIKSIYKTLDAMSYNKMNVLHWHIVDDQSFPYVSLKYPELSDMGAYNKYTKVYYPEDVKSVIEYAKMRGIRVVVEFDTPGHTASWGLSHPEILTECQIFHTIGPMDPSKNETYALMTDLFTEIKDLFKDKYVHLGGDEVDFTCWMANVDINNFMEKNNISTYEKLEGYYIQKIVDLTDSLELNSIVWEEVFTNGVKLPNDTVVHVWRGDWTTTMKKVTEAGQPALLSSCWYLDHLSSGGDWMDFYYCDPTDFKGTEQEQLLVMGGEACMWGEVVNEYNIISRVWPRASATAEKLWSPYMKIDNEDDMNDAARRLEEHTCRMNRRGIEAQPPNGAGYCD</sequence>
<evidence type="ECO:0000259" key="11">
    <source>
        <dbReference type="Pfam" id="PF00728"/>
    </source>
</evidence>
<dbReference type="PIRSF" id="PIRSF001093">
    <property type="entry name" value="B-hxosamndse_ab_euk"/>
    <property type="match status" value="1"/>
</dbReference>
<keyword evidence="6 7" id="KW-0326">Glycosidase</keyword>
<dbReference type="PRINTS" id="PR00738">
    <property type="entry name" value="GLHYDRLASE20"/>
</dbReference>
<feature type="active site" description="Proton donor" evidence="8">
    <location>
        <position position="344"/>
    </location>
</feature>
<dbReference type="SUPFAM" id="SSF51445">
    <property type="entry name" value="(Trans)glycosidases"/>
    <property type="match status" value="1"/>
</dbReference>
<organism evidence="13 14">
    <name type="scientific">Rhynchophorus ferrugineus</name>
    <name type="common">Red palm weevil</name>
    <name type="synonym">Curculio ferrugineus</name>
    <dbReference type="NCBI Taxonomy" id="354439"/>
    <lineage>
        <taxon>Eukaryota</taxon>
        <taxon>Metazoa</taxon>
        <taxon>Ecdysozoa</taxon>
        <taxon>Arthropoda</taxon>
        <taxon>Hexapoda</taxon>
        <taxon>Insecta</taxon>
        <taxon>Pterygota</taxon>
        <taxon>Neoptera</taxon>
        <taxon>Endopterygota</taxon>
        <taxon>Coleoptera</taxon>
        <taxon>Polyphaga</taxon>
        <taxon>Cucujiformia</taxon>
        <taxon>Curculionidae</taxon>
        <taxon>Dryophthorinae</taxon>
        <taxon>Rhynchophorus</taxon>
    </lineage>
</organism>
<dbReference type="Gene3D" id="3.20.20.80">
    <property type="entry name" value="Glycosidases"/>
    <property type="match status" value="1"/>
</dbReference>
<dbReference type="EC" id="3.2.1.52" evidence="7"/>
<dbReference type="InterPro" id="IPR025705">
    <property type="entry name" value="Beta_hexosaminidase_sua/sub"/>
</dbReference>
<evidence type="ECO:0000256" key="3">
    <source>
        <dbReference type="ARBA" id="ARBA00022729"/>
    </source>
</evidence>
<keyword evidence="9" id="KW-1015">Disulfide bond</keyword>
<dbReference type="GO" id="GO:0004563">
    <property type="term" value="F:beta-N-acetylhexosaminidase activity"/>
    <property type="evidence" value="ECO:0007669"/>
    <property type="project" value="UniProtKB-EC"/>
</dbReference>
<evidence type="ECO:0000256" key="7">
    <source>
        <dbReference type="PIRNR" id="PIRNR001093"/>
    </source>
</evidence>
<evidence type="ECO:0000256" key="10">
    <source>
        <dbReference type="SAM" id="SignalP"/>
    </source>
</evidence>
<feature type="domain" description="Glycoside hydrolase family 20 catalytic" evidence="11">
    <location>
        <begin position="192"/>
        <end position="503"/>
    </location>
</feature>
<dbReference type="PANTHER" id="PTHR22600:SF21">
    <property type="entry name" value="BETA-HEXOSAMINIDASE A"/>
    <property type="match status" value="1"/>
</dbReference>
<keyword evidence="14" id="KW-1185">Reference proteome</keyword>
<keyword evidence="3 10" id="KW-0732">Signal</keyword>
<keyword evidence="5" id="KW-0325">Glycoprotein</keyword>
<evidence type="ECO:0000256" key="5">
    <source>
        <dbReference type="ARBA" id="ARBA00023180"/>
    </source>
</evidence>
<feature type="disulfide bond" evidence="9">
    <location>
        <begin position="525"/>
        <end position="543"/>
    </location>
</feature>
<evidence type="ECO:0000259" key="12">
    <source>
        <dbReference type="Pfam" id="PF14845"/>
    </source>
</evidence>
<feature type="disulfide bond" evidence="9">
    <location>
        <begin position="302"/>
        <end position="349"/>
    </location>
</feature>
<feature type="signal peptide" evidence="10">
    <location>
        <begin position="1"/>
        <end position="23"/>
    </location>
</feature>
<dbReference type="OrthoDB" id="428480at2759"/>
<dbReference type="EMBL" id="JAACXV010000412">
    <property type="protein sequence ID" value="KAF7277867.1"/>
    <property type="molecule type" value="Genomic_DNA"/>
</dbReference>
<dbReference type="Gene3D" id="3.30.379.10">
    <property type="entry name" value="Chitobiase/beta-hexosaminidase domain 2-like"/>
    <property type="match status" value="1"/>
</dbReference>
<dbReference type="InterPro" id="IPR029019">
    <property type="entry name" value="HEX_eukaryotic_N"/>
</dbReference>
<evidence type="ECO:0000256" key="2">
    <source>
        <dbReference type="ARBA" id="ARBA00006285"/>
    </source>
</evidence>
<dbReference type="AlphaFoldDB" id="A0A834IF37"/>
<feature type="domain" description="Beta-hexosaminidase eukaryotic type N-terminal" evidence="12">
    <location>
        <begin position="37"/>
        <end position="169"/>
    </location>
</feature>
<keyword evidence="4 7" id="KW-0378">Hydrolase</keyword>
<reference evidence="13" key="1">
    <citation type="submission" date="2020-08" db="EMBL/GenBank/DDBJ databases">
        <title>Genome sequencing and assembly of the red palm weevil Rhynchophorus ferrugineus.</title>
        <authorList>
            <person name="Dias G.B."/>
            <person name="Bergman C.M."/>
            <person name="Manee M."/>
        </authorList>
    </citation>
    <scope>NUCLEOTIDE SEQUENCE</scope>
    <source>
        <strain evidence="13">AA-2017</strain>
        <tissue evidence="13">Whole larva</tissue>
    </source>
</reference>
<proteinExistence type="inferred from homology"/>
<dbReference type="GO" id="GO:0005975">
    <property type="term" value="P:carbohydrate metabolic process"/>
    <property type="evidence" value="ECO:0007669"/>
    <property type="project" value="InterPro"/>
</dbReference>
<dbReference type="GO" id="GO:0006689">
    <property type="term" value="P:ganglioside catabolic process"/>
    <property type="evidence" value="ECO:0007669"/>
    <property type="project" value="TreeGrafter"/>
</dbReference>
<feature type="disulfide bond" evidence="9">
    <location>
        <begin position="68"/>
        <end position="126"/>
    </location>
</feature>